<evidence type="ECO:0000313" key="2">
    <source>
        <dbReference type="EMBL" id="MDE5411942.1"/>
    </source>
</evidence>
<gene>
    <name evidence="2" type="ORF">N7Z68_00915</name>
</gene>
<organism evidence="2 3">
    <name type="scientific">Alkalihalobacterium chitinilyticum</name>
    <dbReference type="NCBI Taxonomy" id="2980103"/>
    <lineage>
        <taxon>Bacteria</taxon>
        <taxon>Bacillati</taxon>
        <taxon>Bacillota</taxon>
        <taxon>Bacilli</taxon>
        <taxon>Bacillales</taxon>
        <taxon>Bacillaceae</taxon>
        <taxon>Alkalihalobacterium</taxon>
    </lineage>
</organism>
<dbReference type="PIRSF" id="PIRSF036710">
    <property type="entry name" value="YphA_Bacsu"/>
    <property type="match status" value="1"/>
</dbReference>
<feature type="transmembrane region" description="Helical" evidence="1">
    <location>
        <begin position="77"/>
        <end position="95"/>
    </location>
</feature>
<feature type="transmembrane region" description="Helical" evidence="1">
    <location>
        <begin position="29"/>
        <end position="47"/>
    </location>
</feature>
<accession>A0ABT5VB76</accession>
<dbReference type="RefSeq" id="WP_275116573.1">
    <property type="nucleotide sequence ID" value="NZ_JAOTPO010000001.1"/>
</dbReference>
<name>A0ABT5VB76_9BACI</name>
<dbReference type="InterPro" id="IPR014617">
    <property type="entry name" value="YphA_Bacsu"/>
</dbReference>
<evidence type="ECO:0000256" key="1">
    <source>
        <dbReference type="SAM" id="Phobius"/>
    </source>
</evidence>
<keyword evidence="1" id="KW-1133">Transmembrane helix</keyword>
<protein>
    <recommendedName>
        <fullName evidence="4">DUF1361 domain-containing protein</fullName>
    </recommendedName>
</protein>
<dbReference type="Pfam" id="PF24124">
    <property type="entry name" value="YphA"/>
    <property type="match status" value="1"/>
</dbReference>
<keyword evidence="1" id="KW-0812">Transmembrane</keyword>
<evidence type="ECO:0000313" key="3">
    <source>
        <dbReference type="Proteomes" id="UP001148125"/>
    </source>
</evidence>
<dbReference type="EMBL" id="JAOTPO010000001">
    <property type="protein sequence ID" value="MDE5411942.1"/>
    <property type="molecule type" value="Genomic_DNA"/>
</dbReference>
<keyword evidence="3" id="KW-1185">Reference proteome</keyword>
<comment type="caution">
    <text evidence="2">The sequence shown here is derived from an EMBL/GenBank/DDBJ whole genome shotgun (WGS) entry which is preliminary data.</text>
</comment>
<keyword evidence="1" id="KW-0472">Membrane</keyword>
<feature type="transmembrane region" description="Helical" evidence="1">
    <location>
        <begin position="6"/>
        <end position="22"/>
    </location>
</feature>
<dbReference type="Proteomes" id="UP001148125">
    <property type="component" value="Unassembled WGS sequence"/>
</dbReference>
<reference evidence="2" key="1">
    <citation type="submission" date="2024-05" db="EMBL/GenBank/DDBJ databases">
        <title>Alkalihalobacillus sp. strain MEB203 novel alkaliphilic bacterium from Lonar Lake, India.</title>
        <authorList>
            <person name="Joshi A."/>
            <person name="Thite S."/>
            <person name="Mengade P."/>
        </authorList>
    </citation>
    <scope>NUCLEOTIDE SEQUENCE</scope>
    <source>
        <strain evidence="2">MEB 203</strain>
    </source>
</reference>
<feature type="transmembrane region" description="Helical" evidence="1">
    <location>
        <begin position="161"/>
        <end position="180"/>
    </location>
</feature>
<feature type="transmembrane region" description="Helical" evidence="1">
    <location>
        <begin position="101"/>
        <end position="124"/>
    </location>
</feature>
<sequence>MDGIWFIWFMWISWIICTFYLRKSKKRTWISFWLLVIIFLFNKSFTIGMYDISYAYLLVSFLCYGFISNYNSIMMLYMLFISMILTFLFAGLHLVELYDPVMFLLVDKMWVISALVAIIIVVLVKDLRGRLVISVSGLIQGELLFKKFLSSIYGVQLLGTPTFFDMIAIASVFIISWHAFERSCEYMGQYVRKLPASRGKDIRVFR</sequence>
<evidence type="ECO:0008006" key="4">
    <source>
        <dbReference type="Google" id="ProtNLM"/>
    </source>
</evidence>
<proteinExistence type="predicted"/>